<dbReference type="RefSeq" id="WP_366181361.1">
    <property type="nucleotide sequence ID" value="NZ_CP159989.1"/>
</dbReference>
<sequence length="43" mass="4418">MSMHDLSAASFEITEVEQVDGDWIFVSTSSASCSATSSTSSGA</sequence>
<protein>
    <recommendedName>
        <fullName evidence="2">Thiocillin family RiPP</fullName>
    </recommendedName>
</protein>
<dbReference type="EMBL" id="CP159989">
    <property type="protein sequence ID" value="XCP83151.1"/>
    <property type="molecule type" value="Genomic_DNA"/>
</dbReference>
<dbReference type="AlphaFoldDB" id="A0AAU8N460"/>
<organism evidence="1">
    <name type="scientific">Actinomyces timonensis</name>
    <dbReference type="NCBI Taxonomy" id="1288391"/>
    <lineage>
        <taxon>Bacteria</taxon>
        <taxon>Bacillati</taxon>
        <taxon>Actinomycetota</taxon>
        <taxon>Actinomycetes</taxon>
        <taxon>Actinomycetales</taxon>
        <taxon>Actinomycetaceae</taxon>
        <taxon>Actinomyces</taxon>
    </lineage>
</organism>
<evidence type="ECO:0000313" key="1">
    <source>
        <dbReference type="EMBL" id="XCP83151.1"/>
    </source>
</evidence>
<accession>A0AAU8N460</accession>
<proteinExistence type="predicted"/>
<name>A0AAU8N460_9ACTO</name>
<evidence type="ECO:0008006" key="2">
    <source>
        <dbReference type="Google" id="ProtNLM"/>
    </source>
</evidence>
<reference evidence="1" key="1">
    <citation type="submission" date="2024-05" db="EMBL/GenBank/DDBJ databases">
        <title>Draft genome assemblies of 36 bacteria isolated from hibernating arctic ground squirrels.</title>
        <authorList>
            <person name="McKee H."/>
            <person name="Mullen L."/>
            <person name="Drown D.M."/>
            <person name="Duddleston K.N."/>
        </authorList>
    </citation>
    <scope>NUCLEOTIDE SEQUENCE</scope>
    <source>
        <strain evidence="1">AR004</strain>
    </source>
</reference>
<gene>
    <name evidence="1" type="ORF">ABXS69_04560</name>
</gene>